<evidence type="ECO:0000259" key="5">
    <source>
        <dbReference type="PROSITE" id="PS50931"/>
    </source>
</evidence>
<dbReference type="OrthoDB" id="8479870at2"/>
<dbReference type="SUPFAM" id="SSF53850">
    <property type="entry name" value="Periplasmic binding protein-like II"/>
    <property type="match status" value="1"/>
</dbReference>
<dbReference type="Gene3D" id="1.10.10.10">
    <property type="entry name" value="Winged helix-like DNA-binding domain superfamily/Winged helix DNA-binding domain"/>
    <property type="match status" value="1"/>
</dbReference>
<dbReference type="GO" id="GO:0043565">
    <property type="term" value="F:sequence-specific DNA binding"/>
    <property type="evidence" value="ECO:0007669"/>
    <property type="project" value="TreeGrafter"/>
</dbReference>
<dbReference type="SUPFAM" id="SSF46785">
    <property type="entry name" value="Winged helix' DNA-binding domain"/>
    <property type="match status" value="1"/>
</dbReference>
<accession>A0A2M8IXI6</accession>
<sequence length="315" mass="34208">MLSFRQLEVFRAVMLTGSISAAAHQLGIAQPTVTNTVRRLEDVLGALLFDRSGARLRPTALARQVFKVVNPSLAGFDHLTDQIAQIVRGHLASFGMGVSPSVSQGLAPRALKHFAADRPDVRIRMDTLARLHYTEYLWLAEGDCTVTIIRPDDPAIISHEIAAYSLVVVLPADHRLARRDSVAIQDIAAERLIAFHPVAPLDPMLRAMFAAEGLVPNVSVETRFAMTGPHLMREGFGIAVIDELSALGIHDPALRVLPLEGAPSQPVLLNYLRDNSVEPDIALIRRHLIRAAEELGCAIALPQAAGAIAQSDSFR</sequence>
<name>A0A2M8IXI6_9RHOB</name>
<evidence type="ECO:0000256" key="3">
    <source>
        <dbReference type="ARBA" id="ARBA00023125"/>
    </source>
</evidence>
<comment type="similarity">
    <text evidence="1">Belongs to the LysR transcriptional regulatory family.</text>
</comment>
<dbReference type="PRINTS" id="PR00039">
    <property type="entry name" value="HTHLYSR"/>
</dbReference>
<dbReference type="InterPro" id="IPR000847">
    <property type="entry name" value="LysR_HTH_N"/>
</dbReference>
<evidence type="ECO:0000313" key="6">
    <source>
        <dbReference type="EMBL" id="PJE35249.1"/>
    </source>
</evidence>
<dbReference type="InterPro" id="IPR005119">
    <property type="entry name" value="LysR_subst-bd"/>
</dbReference>
<dbReference type="EMBL" id="PGTB01000104">
    <property type="protein sequence ID" value="PJE35249.1"/>
    <property type="molecule type" value="Genomic_DNA"/>
</dbReference>
<comment type="caution">
    <text evidence="6">The sequence shown here is derived from an EMBL/GenBank/DDBJ whole genome shotgun (WGS) entry which is preliminary data.</text>
</comment>
<proteinExistence type="inferred from homology"/>
<dbReference type="PANTHER" id="PTHR30427:SF1">
    <property type="entry name" value="TRANSCRIPTIONAL ACTIVATOR PROTEIN LYSR"/>
    <property type="match status" value="1"/>
</dbReference>
<dbReference type="PANTHER" id="PTHR30427">
    <property type="entry name" value="TRANSCRIPTIONAL ACTIVATOR PROTEIN LYSR"/>
    <property type="match status" value="1"/>
</dbReference>
<protein>
    <submittedName>
        <fullName evidence="6">LysR family transcriptional regulator</fullName>
    </submittedName>
</protein>
<keyword evidence="4" id="KW-0804">Transcription</keyword>
<dbReference type="RefSeq" id="WP_100163840.1">
    <property type="nucleotide sequence ID" value="NZ_PGTB01000104.1"/>
</dbReference>
<dbReference type="GO" id="GO:0010628">
    <property type="term" value="P:positive regulation of gene expression"/>
    <property type="evidence" value="ECO:0007669"/>
    <property type="project" value="TreeGrafter"/>
</dbReference>
<feature type="domain" description="HTH lysR-type" evidence="5">
    <location>
        <begin position="2"/>
        <end position="59"/>
    </location>
</feature>
<dbReference type="InterPro" id="IPR036388">
    <property type="entry name" value="WH-like_DNA-bd_sf"/>
</dbReference>
<gene>
    <name evidence="6" type="ORF">CVM52_18075</name>
</gene>
<dbReference type="Proteomes" id="UP000231553">
    <property type="component" value="Unassembled WGS sequence"/>
</dbReference>
<evidence type="ECO:0000256" key="4">
    <source>
        <dbReference type="ARBA" id="ARBA00023163"/>
    </source>
</evidence>
<dbReference type="AlphaFoldDB" id="A0A2M8IXI6"/>
<evidence type="ECO:0000256" key="1">
    <source>
        <dbReference type="ARBA" id="ARBA00009437"/>
    </source>
</evidence>
<dbReference type="InterPro" id="IPR036390">
    <property type="entry name" value="WH_DNA-bd_sf"/>
</dbReference>
<dbReference type="PROSITE" id="PS50931">
    <property type="entry name" value="HTH_LYSR"/>
    <property type="match status" value="1"/>
</dbReference>
<dbReference type="Gene3D" id="3.40.190.10">
    <property type="entry name" value="Periplasmic binding protein-like II"/>
    <property type="match status" value="2"/>
</dbReference>
<dbReference type="Pfam" id="PF03466">
    <property type="entry name" value="LysR_substrate"/>
    <property type="match status" value="1"/>
</dbReference>
<keyword evidence="3" id="KW-0238">DNA-binding</keyword>
<dbReference type="GO" id="GO:0003700">
    <property type="term" value="F:DNA-binding transcription factor activity"/>
    <property type="evidence" value="ECO:0007669"/>
    <property type="project" value="InterPro"/>
</dbReference>
<organism evidence="6 7">
    <name type="scientific">Pseudooceanicola lipolyticus</name>
    <dbReference type="NCBI Taxonomy" id="2029104"/>
    <lineage>
        <taxon>Bacteria</taxon>
        <taxon>Pseudomonadati</taxon>
        <taxon>Pseudomonadota</taxon>
        <taxon>Alphaproteobacteria</taxon>
        <taxon>Rhodobacterales</taxon>
        <taxon>Paracoccaceae</taxon>
        <taxon>Pseudooceanicola</taxon>
    </lineage>
</organism>
<evidence type="ECO:0000256" key="2">
    <source>
        <dbReference type="ARBA" id="ARBA00023015"/>
    </source>
</evidence>
<keyword evidence="7" id="KW-1185">Reference proteome</keyword>
<dbReference type="Pfam" id="PF00126">
    <property type="entry name" value="HTH_1"/>
    <property type="match status" value="1"/>
</dbReference>
<reference evidence="6 7" key="1">
    <citation type="journal article" date="2018" name="Int. J. Syst. Evol. Microbiol.">
        <title>Pseudooceanicola lipolyticus sp. nov., a marine alphaproteobacterium, reclassification of Oceanicola flagellatus as Pseudooceanicola flagellatus comb. nov. and emended description of the genus Pseudooceanicola.</title>
        <authorList>
            <person name="Huang M.-M."/>
            <person name="Guo L.-L."/>
            <person name="Wu Y.-H."/>
            <person name="Lai Q.-L."/>
            <person name="Shao Z.-Z."/>
            <person name="Wang C.-S."/>
            <person name="Wu M."/>
            <person name="Xu X.-W."/>
        </authorList>
    </citation>
    <scope>NUCLEOTIDE SEQUENCE [LARGE SCALE GENOMIC DNA]</scope>
    <source>
        <strain evidence="6 7">157</strain>
    </source>
</reference>
<evidence type="ECO:0000313" key="7">
    <source>
        <dbReference type="Proteomes" id="UP000231553"/>
    </source>
</evidence>
<keyword evidence="2" id="KW-0805">Transcription regulation</keyword>